<organism evidence="1 2">
    <name type="scientific">Gossypium arboreum</name>
    <name type="common">Tree cotton</name>
    <name type="synonym">Gossypium nanking</name>
    <dbReference type="NCBI Taxonomy" id="29729"/>
    <lineage>
        <taxon>Eukaryota</taxon>
        <taxon>Viridiplantae</taxon>
        <taxon>Streptophyta</taxon>
        <taxon>Embryophyta</taxon>
        <taxon>Tracheophyta</taxon>
        <taxon>Spermatophyta</taxon>
        <taxon>Magnoliopsida</taxon>
        <taxon>eudicotyledons</taxon>
        <taxon>Gunneridae</taxon>
        <taxon>Pentapetalae</taxon>
        <taxon>rosids</taxon>
        <taxon>malvids</taxon>
        <taxon>Malvales</taxon>
        <taxon>Malvaceae</taxon>
        <taxon>Malvoideae</taxon>
        <taxon>Gossypium</taxon>
    </lineage>
</organism>
<dbReference type="AlphaFoldDB" id="A0A0B0NMK5"/>
<keyword evidence="2" id="KW-1185">Reference proteome</keyword>
<reference evidence="2" key="1">
    <citation type="submission" date="2014-09" db="EMBL/GenBank/DDBJ databases">
        <authorList>
            <person name="Mudge J."/>
            <person name="Ramaraj T."/>
            <person name="Lindquist I.E."/>
            <person name="Bharti A.K."/>
            <person name="Sundararajan A."/>
            <person name="Cameron C.T."/>
            <person name="Woodward J.E."/>
            <person name="May G.D."/>
            <person name="Brubaker C."/>
            <person name="Broadhvest J."/>
            <person name="Wilkins T.A."/>
        </authorList>
    </citation>
    <scope>NUCLEOTIDE SEQUENCE</scope>
    <source>
        <strain evidence="2">cv. AKA8401</strain>
    </source>
</reference>
<gene>
    <name evidence="1" type="ORF">F383_19075</name>
</gene>
<protein>
    <submittedName>
        <fullName evidence="1">Polyprotein</fullName>
    </submittedName>
</protein>
<proteinExistence type="predicted"/>
<accession>A0A0B0NMK5</accession>
<evidence type="ECO:0000313" key="2">
    <source>
        <dbReference type="Proteomes" id="UP000032142"/>
    </source>
</evidence>
<dbReference type="Proteomes" id="UP000032142">
    <property type="component" value="Unassembled WGS sequence"/>
</dbReference>
<dbReference type="EMBL" id="KN398767">
    <property type="protein sequence ID" value="KHG13049.1"/>
    <property type="molecule type" value="Genomic_DNA"/>
</dbReference>
<sequence>MQCCNGATHGLAYISYRSRCNHTGCSQKLFGIRPLKDYLATSRTQKTIARNSITCIASIMNSDHSTRSGATYITNPDHSTSLDFLNPSDMSLLS</sequence>
<evidence type="ECO:0000313" key="1">
    <source>
        <dbReference type="EMBL" id="KHG13049.1"/>
    </source>
</evidence>
<name>A0A0B0NMK5_GOSAR</name>